<reference evidence="1" key="1">
    <citation type="submission" date="2021-04" db="EMBL/GenBank/DDBJ databases">
        <authorList>
            <person name="Rodrigo-Torres L."/>
            <person name="Arahal R. D."/>
            <person name="Lucena T."/>
        </authorList>
    </citation>
    <scope>NUCLEOTIDE SEQUENCE</scope>
    <source>
        <strain evidence="1">AS29M-1</strain>
    </source>
</reference>
<evidence type="ECO:0000313" key="2">
    <source>
        <dbReference type="Proteomes" id="UP000683507"/>
    </source>
</evidence>
<dbReference type="KEGG" id="ptan:CRYO30217_00607"/>
<name>A0A916JJR0_9FLAO</name>
<proteinExistence type="predicted"/>
<dbReference type="PROSITE" id="PS51257">
    <property type="entry name" value="PROKAR_LIPOPROTEIN"/>
    <property type="match status" value="1"/>
</dbReference>
<evidence type="ECO:0000313" key="1">
    <source>
        <dbReference type="EMBL" id="CAG5078210.1"/>
    </source>
</evidence>
<gene>
    <name evidence="1" type="ORF">CRYO30217_00607</name>
</gene>
<dbReference type="EMBL" id="OU015584">
    <property type="protein sequence ID" value="CAG5078210.1"/>
    <property type="molecule type" value="Genomic_DNA"/>
</dbReference>
<accession>A0A916JJR0</accession>
<keyword evidence="2" id="KW-1185">Reference proteome</keyword>
<dbReference type="RefSeq" id="WP_258540837.1">
    <property type="nucleotide sequence ID" value="NZ_OU015584.1"/>
</dbReference>
<sequence>MKELVIGLILITFGLVSCEFDFTKEEEDPTEDLLFSEVDGQEYQEALDQGGARALSSMILLGYAKQIQPEMVSIIADSIPHEDSLWRNRHYEAISMYNETYDDIPSSLHYKFGIAIFNMLMFHPNEVINHFDSATVLELDFWNDRLKEELHYKVAQDSIPIISMVAMSQDHCSSCDSTRLNTIKKMIETLYSDV</sequence>
<protein>
    <submittedName>
        <fullName evidence="1">Uncharacterized protein</fullName>
    </submittedName>
</protein>
<dbReference type="AlphaFoldDB" id="A0A916JJR0"/>
<dbReference type="Proteomes" id="UP000683507">
    <property type="component" value="Chromosome"/>
</dbReference>
<organism evidence="1 2">
    <name type="scientific">Parvicella tangerina</name>
    <dbReference type="NCBI Taxonomy" id="2829795"/>
    <lineage>
        <taxon>Bacteria</taxon>
        <taxon>Pseudomonadati</taxon>
        <taxon>Bacteroidota</taxon>
        <taxon>Flavobacteriia</taxon>
        <taxon>Flavobacteriales</taxon>
        <taxon>Parvicellaceae</taxon>
        <taxon>Parvicella</taxon>
    </lineage>
</organism>